<dbReference type="InterPro" id="IPR037235">
    <property type="entry name" value="TRCF-like_C_D7"/>
</dbReference>
<dbReference type="Pfam" id="PF00271">
    <property type="entry name" value="Helicase_C"/>
    <property type="match status" value="1"/>
</dbReference>
<dbReference type="Proteomes" id="UP000199800">
    <property type="component" value="Unassembled WGS sequence"/>
</dbReference>
<evidence type="ECO:0000256" key="11">
    <source>
        <dbReference type="ARBA" id="ARBA00061399"/>
    </source>
</evidence>
<dbReference type="EC" id="3.6.4.-" evidence="13"/>
<evidence type="ECO:0000256" key="6">
    <source>
        <dbReference type="ARBA" id="ARBA00022806"/>
    </source>
</evidence>
<keyword evidence="6 16" id="KW-0347">Helicase</keyword>
<dbReference type="GO" id="GO:0003684">
    <property type="term" value="F:damaged DNA binding"/>
    <property type="evidence" value="ECO:0007669"/>
    <property type="project" value="InterPro"/>
</dbReference>
<dbReference type="GO" id="GO:0005737">
    <property type="term" value="C:cytoplasm"/>
    <property type="evidence" value="ECO:0007669"/>
    <property type="project" value="UniProtKB-SubCell"/>
</dbReference>
<name>A0A1I0EBH0_9FIRM</name>
<gene>
    <name evidence="13" type="primary">mfd</name>
    <name evidence="16" type="ORF">SAMN04487772_11958</name>
</gene>
<accession>A0A1I0EBH0</accession>
<evidence type="ECO:0000256" key="7">
    <source>
        <dbReference type="ARBA" id="ARBA00022840"/>
    </source>
</evidence>
<dbReference type="Pfam" id="PF17757">
    <property type="entry name" value="UvrB_inter"/>
    <property type="match status" value="1"/>
</dbReference>
<dbReference type="PROSITE" id="PS51194">
    <property type="entry name" value="HELICASE_CTER"/>
    <property type="match status" value="1"/>
</dbReference>
<dbReference type="InterPro" id="IPR036101">
    <property type="entry name" value="CarD-like/TRCF_RID_sf"/>
</dbReference>
<dbReference type="InterPro" id="IPR004576">
    <property type="entry name" value="Mfd"/>
</dbReference>
<comment type="subcellular location">
    <subcellularLocation>
        <location evidence="1 13">Cytoplasm</location>
    </subcellularLocation>
</comment>
<keyword evidence="7 13" id="KW-0067">ATP-binding</keyword>
<comment type="similarity">
    <text evidence="10 13">In the N-terminal section; belongs to the UvrB family.</text>
</comment>
<dbReference type="SMART" id="SM01058">
    <property type="entry name" value="CarD_TRCF"/>
    <property type="match status" value="1"/>
</dbReference>
<keyword evidence="5 13" id="KW-0378">Hydrolase</keyword>
<dbReference type="FunFam" id="3.40.50.300:FF:000546">
    <property type="entry name" value="Transcription-repair-coupling factor"/>
    <property type="match status" value="1"/>
</dbReference>
<dbReference type="SUPFAM" id="SSF141259">
    <property type="entry name" value="CarD-like"/>
    <property type="match status" value="1"/>
</dbReference>
<keyword evidence="17" id="KW-1185">Reference proteome</keyword>
<proteinExistence type="inferred from homology"/>
<dbReference type="PROSITE" id="PS51192">
    <property type="entry name" value="HELICASE_ATP_BIND_1"/>
    <property type="match status" value="1"/>
</dbReference>
<reference evidence="16 17" key="1">
    <citation type="submission" date="2016-10" db="EMBL/GenBank/DDBJ databases">
        <authorList>
            <person name="de Groot N.N."/>
        </authorList>
    </citation>
    <scope>NUCLEOTIDE SEQUENCE [LARGE SCALE GENOMIC DNA]</scope>
    <source>
        <strain evidence="16 17">DSM 1801</strain>
    </source>
</reference>
<sequence>MNGVGSVKTFIEPLNELKEYNNIKELLTRGVQPIHVTGGIDSQKGHFIYALGDDYPVKVVITYSESKAKEIYEDYRIFDKDVYLYPAKDVIFYSADIHGNAIVRQRLQIIQRLIEQKPTTVIMTIDGGMDRILPLEVISGKVIYLEAASIIDIDQVKEHLIHIGYERVAQVEGPGQFAVRGGIMDIYPLTEECPYRIELWDDEIDTIRSFDVESQRSIEQVEKITIYPATEIVLDSETLSKGLKEIQKEKEQYAGELKKEKKFEEARRIQEVIGELDEKLEMYSGSMGMESYILYFYENTVSFVDYFKETKCLFFLDEPNRCLERGNAVELEFRESMMHRIQQGYILPKQMEAVYSITQATAKLRNCPMVILSTLDYSVKEFPVQAKENITVKSIQSYQNNFEMLIKDLKNWKQKEYRVVLLSNSRTRAKRLSEDISEYDLMAFYSEDLERVIKKGEIMVTYGNLHHGFEYSLIKFVVISEGDIFGGERKKKKKKRIYEGTKVNSFTDLNIGDYVVHENHGVGIYRGIEKIEVDKITKDYLKIEYAGEGILYVLATGLDVLQKYAGADAKKPKLNKLNSIEWKHTKAKVRGAVKDIANELVELYAKRQSKKGHSFGEDTVWQTEFEEMFPYQETDDQLSAIEATKKDMESTKIMDRLICGDVGYGKTEIAIRAAFKAVLDGKQVVYLVPTTILAQQHYNTFVQRMKDFPIEIEMLSRFRTAAQQKKTVEKLKMGKMDIVIGTHRLLSKDVQFKNLGLLIVDEEQRFGVTHKEKIKQMKEDVDVLTLSATPIPRTLHMSLAGIRDMSVLEEPPVDRQPIQTFVLEHNDEIVREAINRELNRGGQVYYVYNRVNNIDEVAMNVAKLVPDANVSFVHGQMQERELEKIMFDFINGEIDVLVATTIIETGLDISNVNTMIIDDADKLGLSQLYQLRGRVGRSNRTSYAFLMYKRDKMLREVAEKRLQAIKEFTDLGSGFKIAMRDLELRGAGNLLGSKQHGHMEAVGYDLYCKMLNDAVRALKGEASIEDEFETSVDVNVDAFIPASYIKSEFQKLEIYKRIAEVQTEEEYLDMQEELTDRFGDIPNSVNCLVYIALIKAIAHRAYITQLKQMGESVKIVMYEKAKMDINKLPGFIESYNGTLRFVTDKVPFFKLNLARFRKTSKNDNMKFLDYLKDVVTDIYQLVEK</sequence>
<dbReference type="Gene3D" id="2.40.10.170">
    <property type="match status" value="1"/>
</dbReference>
<dbReference type="NCBIfam" id="TIGR00580">
    <property type="entry name" value="mfd"/>
    <property type="match status" value="1"/>
</dbReference>
<dbReference type="InterPro" id="IPR027417">
    <property type="entry name" value="P-loop_NTPase"/>
</dbReference>
<evidence type="ECO:0000313" key="16">
    <source>
        <dbReference type="EMBL" id="SET41789.1"/>
    </source>
</evidence>
<evidence type="ECO:0000259" key="15">
    <source>
        <dbReference type="PROSITE" id="PS51194"/>
    </source>
</evidence>
<keyword evidence="3 13" id="KW-0547">Nucleotide-binding</keyword>
<dbReference type="InterPro" id="IPR003711">
    <property type="entry name" value="CarD-like/TRCF_RID"/>
</dbReference>
<comment type="similarity">
    <text evidence="11 13">In the C-terminal section; belongs to the helicase family. RecG subfamily.</text>
</comment>
<evidence type="ECO:0000256" key="10">
    <source>
        <dbReference type="ARBA" id="ARBA00061104"/>
    </source>
</evidence>
<evidence type="ECO:0000256" key="9">
    <source>
        <dbReference type="ARBA" id="ARBA00023204"/>
    </source>
</evidence>
<dbReference type="GO" id="GO:0000716">
    <property type="term" value="P:transcription-coupled nucleotide-excision repair, DNA damage recognition"/>
    <property type="evidence" value="ECO:0007669"/>
    <property type="project" value="UniProtKB-UniRule"/>
</dbReference>
<dbReference type="Gene3D" id="3.30.2060.10">
    <property type="entry name" value="Penicillin-binding protein 1b domain"/>
    <property type="match status" value="1"/>
</dbReference>
<feature type="domain" description="Helicase ATP-binding" evidence="14">
    <location>
        <begin position="647"/>
        <end position="808"/>
    </location>
</feature>
<protein>
    <recommendedName>
        <fullName evidence="12 13">Transcription-repair-coupling factor</fullName>
        <shortName evidence="13">TRCF</shortName>
        <ecNumber evidence="13">3.6.4.-</ecNumber>
    </recommendedName>
</protein>
<evidence type="ECO:0000256" key="2">
    <source>
        <dbReference type="ARBA" id="ARBA00022490"/>
    </source>
</evidence>
<feature type="domain" description="Helicase C-terminal" evidence="15">
    <location>
        <begin position="817"/>
        <end position="983"/>
    </location>
</feature>
<keyword evidence="8 13" id="KW-0238">DNA-binding</keyword>
<evidence type="ECO:0000256" key="4">
    <source>
        <dbReference type="ARBA" id="ARBA00022763"/>
    </source>
</evidence>
<evidence type="ECO:0000256" key="13">
    <source>
        <dbReference type="HAMAP-Rule" id="MF_00969"/>
    </source>
</evidence>
<dbReference type="SMART" id="SM00982">
    <property type="entry name" value="TRCF"/>
    <property type="match status" value="1"/>
</dbReference>
<dbReference type="RefSeq" id="WP_092478436.1">
    <property type="nucleotide sequence ID" value="NZ_FOHN01000019.1"/>
</dbReference>
<dbReference type="GO" id="GO:0006355">
    <property type="term" value="P:regulation of DNA-templated transcription"/>
    <property type="evidence" value="ECO:0007669"/>
    <property type="project" value="UniProtKB-UniRule"/>
</dbReference>
<evidence type="ECO:0000256" key="12">
    <source>
        <dbReference type="ARBA" id="ARBA00070128"/>
    </source>
</evidence>
<dbReference type="InterPro" id="IPR011545">
    <property type="entry name" value="DEAD/DEAH_box_helicase_dom"/>
</dbReference>
<dbReference type="GO" id="GO:0005524">
    <property type="term" value="F:ATP binding"/>
    <property type="evidence" value="ECO:0007669"/>
    <property type="project" value="UniProtKB-UniRule"/>
</dbReference>
<keyword evidence="4 13" id="KW-0227">DNA damage</keyword>
<dbReference type="InterPro" id="IPR014001">
    <property type="entry name" value="Helicase_ATP-bd"/>
</dbReference>
<evidence type="ECO:0000256" key="8">
    <source>
        <dbReference type="ARBA" id="ARBA00023125"/>
    </source>
</evidence>
<dbReference type="HAMAP" id="MF_00969">
    <property type="entry name" value="TRCF"/>
    <property type="match status" value="1"/>
</dbReference>
<evidence type="ECO:0000256" key="5">
    <source>
        <dbReference type="ARBA" id="ARBA00022801"/>
    </source>
</evidence>
<evidence type="ECO:0000256" key="1">
    <source>
        <dbReference type="ARBA" id="ARBA00004496"/>
    </source>
</evidence>
<keyword evidence="2 13" id="KW-0963">Cytoplasm</keyword>
<evidence type="ECO:0000313" key="17">
    <source>
        <dbReference type="Proteomes" id="UP000199800"/>
    </source>
</evidence>
<dbReference type="SMART" id="SM00490">
    <property type="entry name" value="HELICc"/>
    <property type="match status" value="1"/>
</dbReference>
<dbReference type="InterPro" id="IPR001650">
    <property type="entry name" value="Helicase_C-like"/>
</dbReference>
<dbReference type="SUPFAM" id="SSF143517">
    <property type="entry name" value="TRCF domain-like"/>
    <property type="match status" value="1"/>
</dbReference>
<dbReference type="EMBL" id="FOHN01000019">
    <property type="protein sequence ID" value="SET41789.1"/>
    <property type="molecule type" value="Genomic_DNA"/>
</dbReference>
<dbReference type="InterPro" id="IPR041471">
    <property type="entry name" value="UvrB_inter"/>
</dbReference>
<keyword evidence="9 13" id="KW-0234">DNA repair</keyword>
<dbReference type="InterPro" id="IPR047112">
    <property type="entry name" value="RecG/Mfd"/>
</dbReference>
<organism evidence="16 17">
    <name type="scientific">[Clostridium] polysaccharolyticum</name>
    <dbReference type="NCBI Taxonomy" id="29364"/>
    <lineage>
        <taxon>Bacteria</taxon>
        <taxon>Bacillati</taxon>
        <taxon>Bacillota</taxon>
        <taxon>Clostridia</taxon>
        <taxon>Lachnospirales</taxon>
        <taxon>Lachnospiraceae</taxon>
    </lineage>
</organism>
<dbReference type="SMART" id="SM00487">
    <property type="entry name" value="DEXDc"/>
    <property type="match status" value="1"/>
</dbReference>
<dbReference type="Pfam" id="PF03461">
    <property type="entry name" value="TRCF"/>
    <property type="match status" value="1"/>
</dbReference>
<dbReference type="GO" id="GO:0016787">
    <property type="term" value="F:hydrolase activity"/>
    <property type="evidence" value="ECO:0007669"/>
    <property type="project" value="UniProtKB-KW"/>
</dbReference>
<dbReference type="AlphaFoldDB" id="A0A1I0EBH0"/>
<dbReference type="PANTHER" id="PTHR47964:SF1">
    <property type="entry name" value="ATP-DEPENDENT DNA HELICASE HOMOLOG RECG, CHLOROPLASTIC"/>
    <property type="match status" value="1"/>
</dbReference>
<comment type="function">
    <text evidence="13">Couples transcription and DNA repair by recognizing RNA polymerase (RNAP) stalled at DNA lesions. Mediates ATP-dependent release of RNAP and its truncated transcript from the DNA, and recruitment of nucleotide excision repair machinery to the damaged site.</text>
</comment>
<dbReference type="STRING" id="29364.SAMN04487772_11958"/>
<dbReference type="CDD" id="cd17991">
    <property type="entry name" value="DEXHc_TRCF"/>
    <property type="match status" value="1"/>
</dbReference>
<dbReference type="PANTHER" id="PTHR47964">
    <property type="entry name" value="ATP-DEPENDENT DNA HELICASE HOMOLOG RECG, CHLOROPLASTIC"/>
    <property type="match status" value="1"/>
</dbReference>
<evidence type="ECO:0000256" key="3">
    <source>
        <dbReference type="ARBA" id="ARBA00022741"/>
    </source>
</evidence>
<dbReference type="GO" id="GO:0003678">
    <property type="term" value="F:DNA helicase activity"/>
    <property type="evidence" value="ECO:0007669"/>
    <property type="project" value="TreeGrafter"/>
</dbReference>
<dbReference type="Gene3D" id="3.40.50.300">
    <property type="entry name" value="P-loop containing nucleotide triphosphate hydrolases"/>
    <property type="match status" value="2"/>
</dbReference>
<dbReference type="SUPFAM" id="SSF52540">
    <property type="entry name" value="P-loop containing nucleoside triphosphate hydrolases"/>
    <property type="match status" value="3"/>
</dbReference>
<evidence type="ECO:0000259" key="14">
    <source>
        <dbReference type="PROSITE" id="PS51192"/>
    </source>
</evidence>
<dbReference type="Gene3D" id="3.40.50.11180">
    <property type="match status" value="1"/>
</dbReference>
<dbReference type="InterPro" id="IPR005118">
    <property type="entry name" value="TRCF_C"/>
</dbReference>
<dbReference type="Gene3D" id="3.90.1150.50">
    <property type="entry name" value="Transcription-repair-coupling factor, D7 domain"/>
    <property type="match status" value="1"/>
</dbReference>
<dbReference type="Pfam" id="PF00270">
    <property type="entry name" value="DEAD"/>
    <property type="match status" value="1"/>
</dbReference>
<dbReference type="Pfam" id="PF02559">
    <property type="entry name" value="CarD_TRCF_RID"/>
    <property type="match status" value="1"/>
</dbReference>
<dbReference type="OrthoDB" id="9804325at2"/>